<dbReference type="PROSITE" id="PS51832">
    <property type="entry name" value="HD_GYP"/>
    <property type="match status" value="1"/>
</dbReference>
<evidence type="ECO:0000313" key="2">
    <source>
        <dbReference type="EMBL" id="OAN45778.1"/>
    </source>
</evidence>
<protein>
    <submittedName>
        <fullName evidence="2">Phosphohydrolase</fullName>
    </submittedName>
</protein>
<dbReference type="PANTHER" id="PTHR45228:SF1">
    <property type="entry name" value="CYCLIC DI-GMP PHOSPHODIESTERASE TM_0186"/>
    <property type="match status" value="1"/>
</dbReference>
<dbReference type="AlphaFoldDB" id="A0A178MCM0"/>
<comment type="caution">
    <text evidence="2">The sequence shown here is derived from an EMBL/GenBank/DDBJ whole genome shotgun (WGS) entry which is preliminary data.</text>
</comment>
<dbReference type="Pfam" id="PF13487">
    <property type="entry name" value="HD_5"/>
    <property type="match status" value="1"/>
</dbReference>
<gene>
    <name evidence="2" type="ORF">A6A03_14075</name>
</gene>
<dbReference type="GO" id="GO:0016787">
    <property type="term" value="F:hydrolase activity"/>
    <property type="evidence" value="ECO:0007669"/>
    <property type="project" value="UniProtKB-KW"/>
</dbReference>
<dbReference type="InterPro" id="IPR052020">
    <property type="entry name" value="Cyclic_di-GMP/3'3'-cGAMP_PDE"/>
</dbReference>
<reference evidence="2 3" key="1">
    <citation type="submission" date="2016-04" db="EMBL/GenBank/DDBJ databases">
        <title>Chloroflexus islandicus sp. nov., a thermophilic filamentous anoxygenic phototrophic bacterium from geyser Strokkur (Iceland).</title>
        <authorList>
            <person name="Gaisin V.A."/>
            <person name="Kalashnikov A.M."/>
            <person name="Sukhacheva M.V."/>
            <person name="Grouzdev D.S."/>
            <person name="Ivanov T.M."/>
            <person name="Kuznetsov B."/>
            <person name="Gorlenko V.M."/>
        </authorList>
    </citation>
    <scope>NUCLEOTIDE SEQUENCE [LARGE SCALE GENOMIC DNA]</scope>
    <source>
        <strain evidence="3">isl-2</strain>
    </source>
</reference>
<dbReference type="STRING" id="1707952.A6A03_14075"/>
<dbReference type="Gene3D" id="1.10.3210.10">
    <property type="entry name" value="Hypothetical protein af1432"/>
    <property type="match status" value="1"/>
</dbReference>
<name>A0A178MCM0_9CHLR</name>
<dbReference type="SUPFAM" id="SSF109604">
    <property type="entry name" value="HD-domain/PDEase-like"/>
    <property type="match status" value="1"/>
</dbReference>
<dbReference type="InterPro" id="IPR003607">
    <property type="entry name" value="HD/PDEase_dom"/>
</dbReference>
<dbReference type="EMBL" id="LWQS01000052">
    <property type="protein sequence ID" value="OAN45778.1"/>
    <property type="molecule type" value="Genomic_DNA"/>
</dbReference>
<accession>A0A178MCM0</accession>
<dbReference type="CDD" id="cd00077">
    <property type="entry name" value="HDc"/>
    <property type="match status" value="1"/>
</dbReference>
<dbReference type="InterPro" id="IPR006675">
    <property type="entry name" value="HDIG_dom"/>
</dbReference>
<keyword evidence="3" id="KW-1185">Reference proteome</keyword>
<dbReference type="PANTHER" id="PTHR45228">
    <property type="entry name" value="CYCLIC DI-GMP PHOSPHODIESTERASE TM_0186-RELATED"/>
    <property type="match status" value="1"/>
</dbReference>
<dbReference type="InterPro" id="IPR037522">
    <property type="entry name" value="HD_GYP_dom"/>
</dbReference>
<organism evidence="2 3">
    <name type="scientific">Chloroflexus islandicus</name>
    <dbReference type="NCBI Taxonomy" id="1707952"/>
    <lineage>
        <taxon>Bacteria</taxon>
        <taxon>Bacillati</taxon>
        <taxon>Chloroflexota</taxon>
        <taxon>Chloroflexia</taxon>
        <taxon>Chloroflexales</taxon>
        <taxon>Chloroflexineae</taxon>
        <taxon>Chloroflexaceae</taxon>
        <taxon>Chloroflexus</taxon>
    </lineage>
</organism>
<proteinExistence type="predicted"/>
<evidence type="ECO:0000259" key="1">
    <source>
        <dbReference type="PROSITE" id="PS51832"/>
    </source>
</evidence>
<dbReference type="NCBIfam" id="TIGR00277">
    <property type="entry name" value="HDIG"/>
    <property type="match status" value="1"/>
</dbReference>
<dbReference type="Proteomes" id="UP000078287">
    <property type="component" value="Unassembled WGS sequence"/>
</dbReference>
<feature type="domain" description="HD-GYP" evidence="1">
    <location>
        <begin position="32"/>
        <end position="227"/>
    </location>
</feature>
<keyword evidence="2" id="KW-0378">Hydrolase</keyword>
<evidence type="ECO:0000313" key="3">
    <source>
        <dbReference type="Proteomes" id="UP000078287"/>
    </source>
</evidence>
<dbReference type="SMART" id="SM00471">
    <property type="entry name" value="HDc"/>
    <property type="match status" value="1"/>
</dbReference>
<sequence length="233" mass="26401">MVDLLVAAAERVGNALRRTELFEQIQRANDELRAAYDATIEGWARALDLRDHETEGHSRRVTELTMRIAERMGFADEELVHIRRGALLHDIGKMGIPDAILNKPGPLDEREWVIMRTHPTLAVELLRPIAFLAPALAIPWCHHEKWDGTGYPRGLRGADIPLAARIFAVVDVYDALTSDRPYRAAWSPERALAYLREQAGSHFDPHVVEVFLALYVENGYSWDGFTREESCHA</sequence>